<dbReference type="GO" id="GO:0005789">
    <property type="term" value="C:endoplasmic reticulum membrane"/>
    <property type="evidence" value="ECO:0007669"/>
    <property type="project" value="UniProtKB-SubCell"/>
</dbReference>
<keyword evidence="11 14" id="KW-0472">Membrane</keyword>
<comment type="caution">
    <text evidence="14">Lacks conserved residue(s) required for the propagation of feature annotation.</text>
</comment>
<keyword evidence="8 14" id="KW-0812">Transmembrane</keyword>
<comment type="subcellular location">
    <subcellularLocation>
        <location evidence="1">Endoplasmic reticulum membrane</location>
        <topology evidence="1">Multi-pass membrane protein</topology>
    </subcellularLocation>
</comment>
<keyword evidence="6 14" id="KW-0328">Glycosyltransferase</keyword>
<keyword evidence="10 14" id="KW-1133">Transmembrane helix</keyword>
<protein>
    <recommendedName>
        <fullName evidence="5 14">Dol-P-Glc:Glc(2)Man(9)GlcNAc(2)-PP-Dol alpha-1,2-glucosyltransferase</fullName>
        <ecNumber evidence="4 14">2.4.1.256</ecNumber>
    </recommendedName>
</protein>
<evidence type="ECO:0000256" key="11">
    <source>
        <dbReference type="ARBA" id="ARBA00023136"/>
    </source>
</evidence>
<dbReference type="PANTHER" id="PTHR12989">
    <property type="entry name" value="ALPHA-1,2-GLUCOSYLTRANSFERASE ALG10"/>
    <property type="match status" value="1"/>
</dbReference>
<feature type="transmembrane region" description="Helical" evidence="14">
    <location>
        <begin position="405"/>
        <end position="423"/>
    </location>
</feature>
<feature type="transmembrane region" description="Helical" evidence="14">
    <location>
        <begin position="332"/>
        <end position="351"/>
    </location>
</feature>
<feature type="transmembrane region" description="Helical" evidence="14">
    <location>
        <begin position="149"/>
        <end position="178"/>
    </location>
</feature>
<dbReference type="Proteomes" id="UP000242180">
    <property type="component" value="Unassembled WGS sequence"/>
</dbReference>
<comment type="caution">
    <text evidence="16">The sequence shown here is derived from an EMBL/GenBank/DDBJ whole genome shotgun (WGS) entry which is preliminary data.</text>
</comment>
<dbReference type="OMA" id="VWDSKIT"/>
<feature type="transmembrane region" description="Helical" evidence="14">
    <location>
        <begin position="357"/>
        <end position="374"/>
    </location>
</feature>
<evidence type="ECO:0000256" key="9">
    <source>
        <dbReference type="ARBA" id="ARBA00022824"/>
    </source>
</evidence>
<proteinExistence type="inferred from homology"/>
<dbReference type="AlphaFoldDB" id="A0A1X2HS91"/>
<comment type="similarity">
    <text evidence="3 14">Belongs to the ALG10 glucosyltransferase family.</text>
</comment>
<keyword evidence="7 16" id="KW-0808">Transferase</keyword>
<dbReference type="PIRSF" id="PIRSF028810">
    <property type="entry name" value="Alpha1_2_glucosyltferase_Alg10"/>
    <property type="match status" value="1"/>
</dbReference>
<evidence type="ECO:0000256" key="10">
    <source>
        <dbReference type="ARBA" id="ARBA00022989"/>
    </source>
</evidence>
<dbReference type="GO" id="GO:0006488">
    <property type="term" value="P:dolichol-linked oligosaccharide biosynthetic process"/>
    <property type="evidence" value="ECO:0007669"/>
    <property type="project" value="UniProtKB-UniRule"/>
</dbReference>
<evidence type="ECO:0000256" key="14">
    <source>
        <dbReference type="PIRNR" id="PIRNR028810"/>
    </source>
</evidence>
<reference evidence="16 17" key="1">
    <citation type="submission" date="2016-07" db="EMBL/GenBank/DDBJ databases">
        <title>Pervasive Adenine N6-methylation of Active Genes in Fungi.</title>
        <authorList>
            <consortium name="DOE Joint Genome Institute"/>
            <person name="Mondo S.J."/>
            <person name="Dannebaum R.O."/>
            <person name="Kuo R.C."/>
            <person name="Labutti K."/>
            <person name="Haridas S."/>
            <person name="Kuo A."/>
            <person name="Salamov A."/>
            <person name="Ahrendt S.R."/>
            <person name="Lipzen A."/>
            <person name="Sullivan W."/>
            <person name="Andreopoulos W.B."/>
            <person name="Clum A."/>
            <person name="Lindquist E."/>
            <person name="Daum C."/>
            <person name="Ramamoorthy G.K."/>
            <person name="Gryganskyi A."/>
            <person name="Culley D."/>
            <person name="Magnuson J.K."/>
            <person name="James T.Y."/>
            <person name="O'Malley M.A."/>
            <person name="Stajich J.E."/>
            <person name="Spatafora J.W."/>
            <person name="Visel A."/>
            <person name="Grigoriev I.V."/>
        </authorList>
    </citation>
    <scope>NUCLEOTIDE SEQUENCE [LARGE SCALE GENOMIC DNA]</scope>
    <source>
        <strain evidence="16 17">NRRL 2496</strain>
    </source>
</reference>
<gene>
    <name evidence="16" type="ORF">BCR43DRAFT_430531</name>
</gene>
<evidence type="ECO:0000256" key="6">
    <source>
        <dbReference type="ARBA" id="ARBA00022676"/>
    </source>
</evidence>
<feature type="chain" id="PRO_5012597711" description="Dol-P-Glc:Glc(2)Man(9)GlcNAc(2)-PP-Dol alpha-1,2-glucosyltransferase" evidence="15">
    <location>
        <begin position="16"/>
        <end position="441"/>
    </location>
</feature>
<feature type="transmembrane region" description="Helical" evidence="14">
    <location>
        <begin position="78"/>
        <end position="97"/>
    </location>
</feature>
<evidence type="ECO:0000256" key="8">
    <source>
        <dbReference type="ARBA" id="ARBA00022692"/>
    </source>
</evidence>
<keyword evidence="17" id="KW-1185">Reference proteome</keyword>
<feature type="transmembrane region" description="Helical" evidence="14">
    <location>
        <begin position="261"/>
        <end position="277"/>
    </location>
</feature>
<keyword evidence="15" id="KW-0732">Signal</keyword>
<dbReference type="FunCoup" id="A0A1X2HS91">
    <property type="interactions" value="734"/>
</dbReference>
<sequence>MSFAVYLAFLAATAAIFQHHVPLPYMDEIFHIPQAQQYCQNRFDIWDPMITTPPGLYLASRILVTLPWFACDTRTLRATNLVFASAIYAVLAQLIKLHHPTVPASARQLYTLALACFPVLSFFYFLYYTDAGSTLFVLATYLRVKQRHYLSAGLFGIVSLLFRQTNVIWVVFCTALAAMDILQARGKLQPVLYKDVTTPFQAIKVMLEFVAAALKDLPTLCCQLSVFVSAILGFAAFLVWNQGIVLGDKSNHVAGLHFPQLMYLSSFISFFAGPWILEFPLGYPSIKWIIASTIVMAYFAWNHTYEHPFLLSDNRHYTFYIWRKIYKLHASARYLLIPAYYVSGEYLFVSLLSGRNVSFLFALGFYMAALLTLVPSPLLEFRYYIIPFLFYCIQLGPPADTRRTTLVLAMYFALHLVTVYLFIYRPFEWPSEPGMKQRFMW</sequence>
<dbReference type="EC" id="2.4.1.256" evidence="4 14"/>
<evidence type="ECO:0000256" key="2">
    <source>
        <dbReference type="ARBA" id="ARBA00004922"/>
    </source>
</evidence>
<dbReference type="PANTHER" id="PTHR12989:SF10">
    <property type="entry name" value="DOL-P-GLC:GLC(2)MAN(9)GLCNAC(2)-PP-DOL ALPHA-1,2-GLUCOSYLTRANSFERASE-RELATED"/>
    <property type="match status" value="1"/>
</dbReference>
<evidence type="ECO:0000256" key="1">
    <source>
        <dbReference type="ARBA" id="ARBA00004477"/>
    </source>
</evidence>
<name>A0A1X2HS91_SYNRA</name>
<feature type="transmembrane region" description="Helical" evidence="14">
    <location>
        <begin position="109"/>
        <end position="128"/>
    </location>
</feature>
<evidence type="ECO:0000313" key="17">
    <source>
        <dbReference type="Proteomes" id="UP000242180"/>
    </source>
</evidence>
<accession>A0A1X2HS91</accession>
<dbReference type="STRING" id="13706.A0A1X2HS91"/>
<evidence type="ECO:0000256" key="4">
    <source>
        <dbReference type="ARBA" id="ARBA00011967"/>
    </source>
</evidence>
<evidence type="ECO:0000256" key="7">
    <source>
        <dbReference type="ARBA" id="ARBA00022679"/>
    </source>
</evidence>
<feature type="transmembrane region" description="Helical" evidence="14">
    <location>
        <begin position="54"/>
        <end position="71"/>
    </location>
</feature>
<dbReference type="GO" id="GO:0106073">
    <property type="term" value="F:dolichyl pyrophosphate Glc2Man9GlcNAc2 alpha-1,2-glucosyltransferase activity"/>
    <property type="evidence" value="ECO:0007669"/>
    <property type="project" value="UniProtKB-UniRule"/>
</dbReference>
<evidence type="ECO:0000256" key="13">
    <source>
        <dbReference type="ARBA" id="ARBA00048064"/>
    </source>
</evidence>
<dbReference type="InterPro" id="IPR016900">
    <property type="entry name" value="Alg10"/>
</dbReference>
<comment type="pathway">
    <text evidence="2">Protein modification; protein glycosylation.</text>
</comment>
<evidence type="ECO:0000256" key="12">
    <source>
        <dbReference type="ARBA" id="ARBA00044727"/>
    </source>
</evidence>
<dbReference type="Pfam" id="PF04922">
    <property type="entry name" value="DIE2_ALG10"/>
    <property type="match status" value="1"/>
</dbReference>
<evidence type="ECO:0000313" key="16">
    <source>
        <dbReference type="EMBL" id="ORZ02452.1"/>
    </source>
</evidence>
<keyword evidence="9" id="KW-0256">Endoplasmic reticulum</keyword>
<comment type="function">
    <text evidence="12">Dol-P-Glc:Glc(2)Man(9)GlcNAc(2)-PP-Dol alpha-1,2-glucosyltransferase that operates in the biosynthetic pathway of dolichol-linked oligosaccharides, the glycan precursors employed in protein asparagine (N)-glycosylation. The assembly of dolichol-linked oligosaccharides begins on the cytosolic side of the endoplasmic reticulum membrane and finishes in its lumen. The sequential addition of sugars to dolichol pyrophosphate produces dolichol-linked oligosaccharides containing fourteen sugars, including two GlcNAcs, nine mannoses and three glucoses. Once assembled, the oligosaccharide is transferred from the lipid to nascent proteins by oligosaccharyltransferases. In the lumen of the endoplasmic reticulum, adds the third and last glucose residue from dolichyl phosphate glucose (Dol-P-Glc) onto the lipid-linked oligosaccharide intermediate Glc(2)Man(9)GlcNAc(2)-PP-Dol to produce Glc(3)Man(9)GlcNAc(2)-PP-Dol.</text>
</comment>
<evidence type="ECO:0000256" key="15">
    <source>
        <dbReference type="SAM" id="SignalP"/>
    </source>
</evidence>
<dbReference type="InParanoid" id="A0A1X2HS91"/>
<evidence type="ECO:0000256" key="5">
    <source>
        <dbReference type="ARBA" id="ARBA00018512"/>
    </source>
</evidence>
<evidence type="ECO:0000256" key="3">
    <source>
        <dbReference type="ARBA" id="ARBA00010600"/>
    </source>
</evidence>
<feature type="signal peptide" evidence="15">
    <location>
        <begin position="1"/>
        <end position="15"/>
    </location>
</feature>
<feature type="transmembrane region" description="Helical" evidence="14">
    <location>
        <begin position="217"/>
        <end position="240"/>
    </location>
</feature>
<feature type="transmembrane region" description="Helical" evidence="14">
    <location>
        <begin position="283"/>
        <end position="301"/>
    </location>
</feature>
<dbReference type="OrthoDB" id="4769at2759"/>
<dbReference type="EMBL" id="MCGN01000001">
    <property type="protein sequence ID" value="ORZ02452.1"/>
    <property type="molecule type" value="Genomic_DNA"/>
</dbReference>
<comment type="catalytic activity">
    <reaction evidence="13">
        <text>an alpha-D-Glc-(1-&gt;3)-alpha-D-Glc-(1-&gt;3)-alpha-D-Man-(1-&gt;2)-alpha-D-Man-(1-&gt;2)-alpha-D-Man-(1-&gt;3)-[alpha-D-Man-(1-&gt;2)-alpha-D-Man-(1-&gt;3)-[alpha-D-Man-(1-&gt;2)-alpha-D-Man-(1-&gt;6)]-alpha-D-Man-(1-&gt;6)]-beta-D-Man-(1-&gt;4)-beta-D-GlcNAc-(1-&gt;4)-alpha-D-GlcNAc-diphospho-di-trans,poly-cis-dolichol + a di-trans,poly-cis-dolichyl beta-D-glucosyl phosphate = a alpha-D-Glc-(1-&gt;2)-alpha-D-Glc-(1-&gt;3)-alpha-D-Glc-(1-&gt;3)-alpha-D-Man-(1-&gt;2)-alpha-D-Man-(1-&gt;2)-alpha-D-Man-(1-&gt;3)-[alpha-D-Man-(1-&gt;2)-alpha-D-Man-(1-&gt;3)-[alpha-D-Man-(1-&gt;2)-alpha-D-Man-(1-&gt;6)]-alpha-D-Man-(1-&gt;6)]-beta-D-Man-(1-&gt;4)-beta-D-GlcNAc-(1-&gt;4)-alpha-D-GlcNAc-diphospho-di-trans,poly-cis-dolichol + a di-trans,poly-cis-dolichyl phosphate + H(+)</text>
        <dbReference type="Rhea" id="RHEA:29543"/>
        <dbReference type="Rhea" id="RHEA-COMP:19498"/>
        <dbReference type="Rhea" id="RHEA-COMP:19502"/>
        <dbReference type="Rhea" id="RHEA-COMP:19512"/>
        <dbReference type="Rhea" id="RHEA-COMP:19522"/>
        <dbReference type="ChEBI" id="CHEBI:15378"/>
        <dbReference type="ChEBI" id="CHEBI:57525"/>
        <dbReference type="ChEBI" id="CHEBI:57683"/>
        <dbReference type="ChEBI" id="CHEBI:132522"/>
        <dbReference type="ChEBI" id="CHEBI:132523"/>
        <dbReference type="EC" id="2.4.1.256"/>
    </reaction>
    <physiologicalReaction direction="left-to-right" evidence="13">
        <dbReference type="Rhea" id="RHEA:29544"/>
    </physiologicalReaction>
</comment>
<organism evidence="16 17">
    <name type="scientific">Syncephalastrum racemosum</name>
    <name type="common">Filamentous fungus</name>
    <dbReference type="NCBI Taxonomy" id="13706"/>
    <lineage>
        <taxon>Eukaryota</taxon>
        <taxon>Fungi</taxon>
        <taxon>Fungi incertae sedis</taxon>
        <taxon>Mucoromycota</taxon>
        <taxon>Mucoromycotina</taxon>
        <taxon>Mucoromycetes</taxon>
        <taxon>Mucorales</taxon>
        <taxon>Syncephalastraceae</taxon>
        <taxon>Syncephalastrum</taxon>
    </lineage>
</organism>